<dbReference type="OrthoDB" id="3757919at2"/>
<keyword evidence="3" id="KW-1185">Reference proteome</keyword>
<reference evidence="2 3" key="1">
    <citation type="submission" date="2015-06" db="EMBL/GenBank/DDBJ databases">
        <title>Recapitulation of the evolution of biosynthetic gene clusters reveals hidden chemical diversity on bacterial genomes.</title>
        <authorList>
            <person name="Cruz-Morales P."/>
            <person name="Martinez-Guerrero C."/>
            <person name="Morales-Escalante M.A."/>
            <person name="Yanez-Guerra L.A."/>
            <person name="Kopp J.F."/>
            <person name="Feldmann J."/>
            <person name="Ramos-Aboites H.E."/>
            <person name="Barona-Gomez F."/>
        </authorList>
    </citation>
    <scope>NUCLEOTIDE SEQUENCE [LARGE SCALE GENOMIC DNA]</scope>
    <source>
        <strain evidence="2 3">ATCC 31245</strain>
    </source>
</reference>
<dbReference type="InterPro" id="IPR036890">
    <property type="entry name" value="HATPase_C_sf"/>
</dbReference>
<dbReference type="RefSeq" id="WP_048478329.1">
    <property type="nucleotide sequence ID" value="NZ_JBIRUD010000021.1"/>
</dbReference>
<evidence type="ECO:0000313" key="2">
    <source>
        <dbReference type="EMBL" id="KMO95803.1"/>
    </source>
</evidence>
<proteinExistence type="predicted"/>
<dbReference type="Proteomes" id="UP000035932">
    <property type="component" value="Unassembled WGS sequence"/>
</dbReference>
<evidence type="ECO:0000256" key="1">
    <source>
        <dbReference type="SAM" id="MobiDB-lite"/>
    </source>
</evidence>
<dbReference type="AlphaFoldDB" id="A0A0J6XM64"/>
<name>A0A0J6XM64_9ACTN</name>
<feature type="region of interest" description="Disordered" evidence="1">
    <location>
        <begin position="469"/>
        <end position="491"/>
    </location>
</feature>
<dbReference type="EMBL" id="LFML01000085">
    <property type="protein sequence ID" value="KMO95803.1"/>
    <property type="molecule type" value="Genomic_DNA"/>
</dbReference>
<dbReference type="SUPFAM" id="SSF55874">
    <property type="entry name" value="ATPase domain of HSP90 chaperone/DNA topoisomerase II/histidine kinase"/>
    <property type="match status" value="1"/>
</dbReference>
<dbReference type="Gene3D" id="3.30.565.10">
    <property type="entry name" value="Histidine kinase-like ATPase, C-terminal domain"/>
    <property type="match status" value="1"/>
</dbReference>
<dbReference type="Pfam" id="PF13589">
    <property type="entry name" value="HATPase_c_3"/>
    <property type="match status" value="1"/>
</dbReference>
<protein>
    <submittedName>
        <fullName evidence="2">ATPase</fullName>
    </submittedName>
</protein>
<sequence length="491" mass="54566">MDFDVAAPDPAGMVASLSSLGYSLPAAVADLVDNSVSAEAKNIDVDFTWDGQGSWISVTDDGKGMTEPELVTAMTVAARGPSADRSAMDLGRFGVGLKSASFSQCRKLTVATAKDGIWHVRTWDLGVVEHYKEWRLLRDPGDTTSSLLRRIAGSMQHGTVVLWEQLSGYHNTAVAGDDEKTQAQFYAEVERTEAHLSMVFARFLKRPVRCRIRVRGSDLSPWDPFLSTHPSVQRIPWEPLPLGSQSVRVEPFILPTAQRLSEAEYESAAGQRGWLGQQGFYVYRRDRLILAGDWLGIRGLKREEKYNLARIAVDIPAEADADWGVDVRKASVIPPVSLRRHLERIARYTREAASRSARQRGQVVSRAHGDPLRFAWNVKRHDGRITLRINRKHPLVKAAMDDRGGNPEVVRSMLRLLEETVPVTALRMLHETDTVDDPEPFGGPGPAAPETVDIARRVYEALLEQGRSPEDARGVLGSMPPFDEQQGFWNS</sequence>
<accession>A0A0J6XM64</accession>
<organism evidence="2 3">
    <name type="scientific">Streptomyces roseus</name>
    <dbReference type="NCBI Taxonomy" id="66430"/>
    <lineage>
        <taxon>Bacteria</taxon>
        <taxon>Bacillati</taxon>
        <taxon>Actinomycetota</taxon>
        <taxon>Actinomycetes</taxon>
        <taxon>Kitasatosporales</taxon>
        <taxon>Streptomycetaceae</taxon>
        <taxon>Streptomyces</taxon>
    </lineage>
</organism>
<dbReference type="STRING" id="66430.ACS04_21535"/>
<evidence type="ECO:0000313" key="3">
    <source>
        <dbReference type="Proteomes" id="UP000035932"/>
    </source>
</evidence>
<gene>
    <name evidence="2" type="ORF">ACS04_21535</name>
</gene>
<comment type="caution">
    <text evidence="2">The sequence shown here is derived from an EMBL/GenBank/DDBJ whole genome shotgun (WGS) entry which is preliminary data.</text>
</comment>
<dbReference type="PATRIC" id="fig|66430.4.peg.7158"/>